<dbReference type="SUPFAM" id="SSF46938">
    <property type="entry name" value="CRAL/TRIO N-terminal domain"/>
    <property type="match status" value="1"/>
</dbReference>
<reference evidence="2 3" key="1">
    <citation type="submission" date="2020-08" db="EMBL/GenBank/DDBJ databases">
        <authorList>
            <person name="Hejnol A."/>
        </authorList>
    </citation>
    <scope>NUCLEOTIDE SEQUENCE [LARGE SCALE GENOMIC DNA]</scope>
</reference>
<dbReference type="Proteomes" id="UP000549394">
    <property type="component" value="Unassembled WGS sequence"/>
</dbReference>
<dbReference type="Gene3D" id="1.10.8.20">
    <property type="entry name" value="N-terminal domain of phosphatidylinositol transfer protein sec14p"/>
    <property type="match status" value="1"/>
</dbReference>
<keyword evidence="3" id="KW-1185">Reference proteome</keyword>
<dbReference type="GO" id="GO:1902936">
    <property type="term" value="F:phosphatidylinositol bisphosphate binding"/>
    <property type="evidence" value="ECO:0007669"/>
    <property type="project" value="TreeGrafter"/>
</dbReference>
<dbReference type="Gene3D" id="3.40.525.10">
    <property type="entry name" value="CRAL-TRIO lipid binding domain"/>
    <property type="match status" value="1"/>
</dbReference>
<dbReference type="OrthoDB" id="75724at2759"/>
<dbReference type="CDD" id="cd00170">
    <property type="entry name" value="SEC14"/>
    <property type="match status" value="1"/>
</dbReference>
<organism evidence="2 3">
    <name type="scientific">Dimorphilus gyrociliatus</name>
    <dbReference type="NCBI Taxonomy" id="2664684"/>
    <lineage>
        <taxon>Eukaryota</taxon>
        <taxon>Metazoa</taxon>
        <taxon>Spiralia</taxon>
        <taxon>Lophotrochozoa</taxon>
        <taxon>Annelida</taxon>
        <taxon>Polychaeta</taxon>
        <taxon>Polychaeta incertae sedis</taxon>
        <taxon>Dinophilidae</taxon>
        <taxon>Dimorphilus</taxon>
    </lineage>
</organism>
<dbReference type="PANTHER" id="PTHR10174:SF130">
    <property type="entry name" value="ALPHA-TOCOPHEROL TRANSFER PROTEIN-LIKE"/>
    <property type="match status" value="1"/>
</dbReference>
<protein>
    <submittedName>
        <fullName evidence="2">DgyrCDS14756</fullName>
    </submittedName>
</protein>
<dbReference type="EMBL" id="CAJFCJ010000073">
    <property type="protein sequence ID" value="CAD5126687.1"/>
    <property type="molecule type" value="Genomic_DNA"/>
</dbReference>
<evidence type="ECO:0000313" key="3">
    <source>
        <dbReference type="Proteomes" id="UP000549394"/>
    </source>
</evidence>
<dbReference type="AlphaFoldDB" id="A0A7I8WEP0"/>
<sequence length="315" mass="37306">MAEESYVCTLEEKYIKKAKDELNEIPSDRLSAVQALRDWVNEQKHFKFDTRTINLIRILRHSKYSQAKARETIENVTKFFYKNKNCISNLDSHSKTVQEVIRKGQLMMLPGYDDDGRVVFFYKLNAIPFEEIKKKYSFFEFMKVMNLIFVSIMEDEMFQVNGIVMIFDMTGISLKMMSMFNDPDSLKYNKESQNAQVGRIKGFHYYNVGGLFETIFAMYKPFMKQKHKERLRVHETLESLYKYFPKRMLPNEFLPDDYDGPRAGSLSEIAAQTADRVYKMRDIILDRTNSDNLFYDESKKKAAEPLQHFRKLNIE</sequence>
<evidence type="ECO:0000259" key="1">
    <source>
        <dbReference type="PROSITE" id="PS50191"/>
    </source>
</evidence>
<dbReference type="InterPro" id="IPR036273">
    <property type="entry name" value="CRAL/TRIO_N_dom_sf"/>
</dbReference>
<comment type="caution">
    <text evidence="2">The sequence shown here is derived from an EMBL/GenBank/DDBJ whole genome shotgun (WGS) entry which is preliminary data.</text>
</comment>
<dbReference type="PROSITE" id="PS50191">
    <property type="entry name" value="CRAL_TRIO"/>
    <property type="match status" value="1"/>
</dbReference>
<accession>A0A7I8WEP0</accession>
<proteinExistence type="predicted"/>
<dbReference type="Pfam" id="PF00650">
    <property type="entry name" value="CRAL_TRIO"/>
    <property type="match status" value="1"/>
</dbReference>
<name>A0A7I8WEP0_9ANNE</name>
<dbReference type="PANTHER" id="PTHR10174">
    <property type="entry name" value="ALPHA-TOCOPHEROL TRANSFER PROTEIN-RELATED"/>
    <property type="match status" value="1"/>
</dbReference>
<dbReference type="InterPro" id="IPR001251">
    <property type="entry name" value="CRAL-TRIO_dom"/>
</dbReference>
<dbReference type="SUPFAM" id="SSF52087">
    <property type="entry name" value="CRAL/TRIO domain"/>
    <property type="match status" value="1"/>
</dbReference>
<dbReference type="GO" id="GO:0016020">
    <property type="term" value="C:membrane"/>
    <property type="evidence" value="ECO:0007669"/>
    <property type="project" value="TreeGrafter"/>
</dbReference>
<evidence type="ECO:0000313" key="2">
    <source>
        <dbReference type="EMBL" id="CAD5126687.1"/>
    </source>
</evidence>
<dbReference type="SMART" id="SM00516">
    <property type="entry name" value="SEC14"/>
    <property type="match status" value="1"/>
</dbReference>
<gene>
    <name evidence="2" type="ORF">DGYR_LOCUS13921</name>
</gene>
<dbReference type="InterPro" id="IPR036865">
    <property type="entry name" value="CRAL-TRIO_dom_sf"/>
</dbReference>
<feature type="domain" description="CRAL-TRIO" evidence="1">
    <location>
        <begin position="97"/>
        <end position="266"/>
    </location>
</feature>